<evidence type="ECO:0000313" key="2">
    <source>
        <dbReference type="Proteomes" id="UP000316726"/>
    </source>
</evidence>
<dbReference type="GO" id="GO:0006040">
    <property type="term" value="P:amino sugar metabolic process"/>
    <property type="evidence" value="ECO:0007669"/>
    <property type="project" value="InterPro"/>
</dbReference>
<evidence type="ECO:0000313" key="1">
    <source>
        <dbReference type="EMBL" id="QDZ19036.1"/>
    </source>
</evidence>
<accession>A0A5B8MEJ4</accession>
<dbReference type="InterPro" id="IPR005338">
    <property type="entry name" value="Anhydro_N_Ac-Mur_kinase"/>
</dbReference>
<dbReference type="GO" id="GO:0005524">
    <property type="term" value="F:ATP binding"/>
    <property type="evidence" value="ECO:0007669"/>
    <property type="project" value="InterPro"/>
</dbReference>
<gene>
    <name evidence="1" type="ORF">A3770_02p15540</name>
</gene>
<reference evidence="1 2" key="1">
    <citation type="submission" date="2018-07" db="EMBL/GenBank/DDBJ databases">
        <title>The complete nuclear genome of the prasinophyte Chloropicon primus (CCMP1205).</title>
        <authorList>
            <person name="Pombert J.-F."/>
            <person name="Otis C."/>
            <person name="Turmel M."/>
            <person name="Lemieux C."/>
        </authorList>
    </citation>
    <scope>NUCLEOTIDE SEQUENCE [LARGE SCALE GENOMIC DNA]</scope>
    <source>
        <strain evidence="1 2">CCMP1205</strain>
    </source>
</reference>
<dbReference type="GO" id="GO:0009254">
    <property type="term" value="P:peptidoglycan turnover"/>
    <property type="evidence" value="ECO:0007669"/>
    <property type="project" value="InterPro"/>
</dbReference>
<dbReference type="AlphaFoldDB" id="A0A5B8MEJ4"/>
<organism evidence="1 2">
    <name type="scientific">Chloropicon primus</name>
    <dbReference type="NCBI Taxonomy" id="1764295"/>
    <lineage>
        <taxon>Eukaryota</taxon>
        <taxon>Viridiplantae</taxon>
        <taxon>Chlorophyta</taxon>
        <taxon>Chloropicophyceae</taxon>
        <taxon>Chloropicales</taxon>
        <taxon>Chloropicaceae</taxon>
        <taxon>Chloropicon</taxon>
    </lineage>
</organism>
<dbReference type="STRING" id="1764295.A0A5B8MEJ4"/>
<dbReference type="GO" id="GO:0016301">
    <property type="term" value="F:kinase activity"/>
    <property type="evidence" value="ECO:0007669"/>
    <property type="project" value="UniProtKB-KW"/>
</dbReference>
<sequence length="350" mass="37652">MSGTSLDGVDLCLARFRPGSWEDFEIVEAETRGYPDSWRARLKGAFEASGGDSEELVQLHEDYGTYLGKLVKSFLSDRGVDGVDLIASHGHTVHHRPDLGLTRQVGSGKAICEETGVTVVSNFREQDVKLGGQGAPLVPIGDELLFKGYEVCLNLGGIANLSFSSEGKRLAFDIVPVNLVLNHYAVSKLGLPYDDGGSTAREGDLVPALLDVLNALEFYDKALGPKSLGYEFVVDTIFPLLENSGVSSTADVLRTFTEHAACQIAKTLKGTGKSRVLVTGGGAYNTFLVERIRTLSGFDEVCVPDPEIVEFKEALIFGLLGVLRLEGINNCLSSVTGAQRDHCSGDLHQK</sequence>
<name>A0A5B8MEJ4_9CHLO</name>
<dbReference type="OrthoDB" id="5427593at2759"/>
<keyword evidence="2" id="KW-1185">Reference proteome</keyword>
<dbReference type="PANTHER" id="PTHR30605">
    <property type="entry name" value="ANHYDRO-N-ACETYLMURAMIC ACID KINASE"/>
    <property type="match status" value="1"/>
</dbReference>
<dbReference type="EMBL" id="CP031035">
    <property type="protein sequence ID" value="QDZ19036.1"/>
    <property type="molecule type" value="Genomic_DNA"/>
</dbReference>
<proteinExistence type="predicted"/>
<dbReference type="Gene3D" id="3.30.420.40">
    <property type="match status" value="2"/>
</dbReference>
<dbReference type="SUPFAM" id="SSF53067">
    <property type="entry name" value="Actin-like ATPase domain"/>
    <property type="match status" value="1"/>
</dbReference>
<dbReference type="PANTHER" id="PTHR30605:SF0">
    <property type="entry name" value="ANHYDRO-N-ACETYLMURAMIC ACID KINASE"/>
    <property type="match status" value="1"/>
</dbReference>
<dbReference type="InterPro" id="IPR043129">
    <property type="entry name" value="ATPase_NBD"/>
</dbReference>
<dbReference type="Proteomes" id="UP000316726">
    <property type="component" value="Chromosome 2"/>
</dbReference>
<dbReference type="Pfam" id="PF03702">
    <property type="entry name" value="AnmK"/>
    <property type="match status" value="1"/>
</dbReference>
<keyword evidence="1" id="KW-0418">Kinase</keyword>
<keyword evidence="1" id="KW-0808">Transferase</keyword>
<protein>
    <submittedName>
        <fullName evidence="1">Anhydro-N-acetylmuramic acid kinase</fullName>
    </submittedName>
</protein>
<dbReference type="GO" id="GO:0016773">
    <property type="term" value="F:phosphotransferase activity, alcohol group as acceptor"/>
    <property type="evidence" value="ECO:0007669"/>
    <property type="project" value="InterPro"/>
</dbReference>